<dbReference type="PANTHER" id="PTHR33495">
    <property type="entry name" value="ANTI-SIGMA FACTOR ANTAGONIST TM_1081-RELATED-RELATED"/>
    <property type="match status" value="1"/>
</dbReference>
<dbReference type="AlphaFoldDB" id="A0A2U9PCL9"/>
<organism evidence="4 5">
    <name type="scientific">Streptomyces actuosus</name>
    <dbReference type="NCBI Taxonomy" id="1885"/>
    <lineage>
        <taxon>Bacteria</taxon>
        <taxon>Bacillati</taxon>
        <taxon>Actinomycetota</taxon>
        <taxon>Actinomycetes</taxon>
        <taxon>Kitasatosporales</taxon>
        <taxon>Streptomycetaceae</taxon>
        <taxon>Streptomyces</taxon>
    </lineage>
</organism>
<dbReference type="InterPro" id="IPR002645">
    <property type="entry name" value="STAS_dom"/>
</dbReference>
<dbReference type="PANTHER" id="PTHR33495:SF2">
    <property type="entry name" value="ANTI-SIGMA FACTOR ANTAGONIST TM_1081-RELATED"/>
    <property type="match status" value="1"/>
</dbReference>
<accession>A0A2U9PCL9</accession>
<dbReference type="KEGG" id="sact:DMT42_02615"/>
<evidence type="ECO:0000313" key="4">
    <source>
        <dbReference type="EMBL" id="AWT47412.1"/>
    </source>
</evidence>
<name>A0A2U9PCL9_STRAS</name>
<gene>
    <name evidence="4" type="ORF">DMT42_02615</name>
</gene>
<dbReference type="PROSITE" id="PS50801">
    <property type="entry name" value="STAS"/>
    <property type="match status" value="1"/>
</dbReference>
<evidence type="ECO:0000256" key="2">
    <source>
        <dbReference type="RuleBase" id="RU003749"/>
    </source>
</evidence>
<dbReference type="RefSeq" id="WP_110635959.1">
    <property type="nucleotide sequence ID" value="NZ_CP029788.1"/>
</dbReference>
<evidence type="ECO:0000313" key="5">
    <source>
        <dbReference type="Proteomes" id="UP000247634"/>
    </source>
</evidence>
<dbReference type="Pfam" id="PF01740">
    <property type="entry name" value="STAS"/>
    <property type="match status" value="1"/>
</dbReference>
<comment type="similarity">
    <text evidence="1 2">Belongs to the anti-sigma-factor antagonist family.</text>
</comment>
<keyword evidence="5" id="KW-1185">Reference proteome</keyword>
<protein>
    <recommendedName>
        <fullName evidence="2">Anti-sigma factor antagonist</fullName>
    </recommendedName>
</protein>
<dbReference type="GO" id="GO:0043856">
    <property type="term" value="F:anti-sigma factor antagonist activity"/>
    <property type="evidence" value="ECO:0007669"/>
    <property type="project" value="InterPro"/>
</dbReference>
<proteinExistence type="inferred from homology"/>
<dbReference type="EMBL" id="CP029788">
    <property type="protein sequence ID" value="AWT47412.1"/>
    <property type="molecule type" value="Genomic_DNA"/>
</dbReference>
<dbReference type="Proteomes" id="UP000247634">
    <property type="component" value="Chromosome"/>
</dbReference>
<feature type="domain" description="STAS" evidence="3">
    <location>
        <begin position="17"/>
        <end position="118"/>
    </location>
</feature>
<dbReference type="SUPFAM" id="SSF52091">
    <property type="entry name" value="SpoIIaa-like"/>
    <property type="match status" value="1"/>
</dbReference>
<dbReference type="CDD" id="cd07043">
    <property type="entry name" value="STAS_anti-anti-sigma_factors"/>
    <property type="match status" value="1"/>
</dbReference>
<evidence type="ECO:0000259" key="3">
    <source>
        <dbReference type="PROSITE" id="PS50801"/>
    </source>
</evidence>
<sequence>MSLAPESLSVAVALPREGVAVLTVNGPLDLDTAPVFHRHLADQLRNGRRHVLLDMAGVPFMDSSGLNAILRVHQEARGLPGSVHVIAPAPAVRRVLDLTGVSLTLPVSDSVDDALALVSRAEEETS</sequence>
<reference evidence="4 5" key="1">
    <citation type="submission" date="2018-06" db="EMBL/GenBank/DDBJ databases">
        <title>The complete genome sequence of a nosiheptide producer Streptomyces actuosus ATCC 25421: deducing the ability of producing a new class III lantibiotics.</title>
        <authorList>
            <person name="Liu W."/>
            <person name="Sun F."/>
            <person name="Hu Y."/>
        </authorList>
    </citation>
    <scope>NUCLEOTIDE SEQUENCE [LARGE SCALE GENOMIC DNA]</scope>
    <source>
        <strain evidence="4 5">ATCC 25421</strain>
    </source>
</reference>
<dbReference type="OrthoDB" id="9793697at2"/>
<dbReference type="NCBIfam" id="TIGR00377">
    <property type="entry name" value="ant_ant_sig"/>
    <property type="match status" value="1"/>
</dbReference>
<dbReference type="InterPro" id="IPR036513">
    <property type="entry name" value="STAS_dom_sf"/>
</dbReference>
<dbReference type="InterPro" id="IPR003658">
    <property type="entry name" value="Anti-sigma_ant"/>
</dbReference>
<dbReference type="Gene3D" id="3.30.750.24">
    <property type="entry name" value="STAS domain"/>
    <property type="match status" value="1"/>
</dbReference>
<evidence type="ECO:0000256" key="1">
    <source>
        <dbReference type="ARBA" id="ARBA00009013"/>
    </source>
</evidence>